<evidence type="ECO:0000313" key="2">
    <source>
        <dbReference type="RefSeq" id="XP_024870601.1"/>
    </source>
</evidence>
<protein>
    <submittedName>
        <fullName evidence="2">Uncharacterized protein LOC112453851</fullName>
    </submittedName>
</protein>
<dbReference type="RefSeq" id="XP_024870601.1">
    <property type="nucleotide sequence ID" value="XM_025014833.1"/>
</dbReference>
<name>A0A6J1PMP4_9HYME</name>
<dbReference type="Proteomes" id="UP000504618">
    <property type="component" value="Unplaced"/>
</dbReference>
<dbReference type="GeneID" id="112453851"/>
<accession>A0A6J1PMP4</accession>
<dbReference type="AlphaFoldDB" id="A0A6J1PMP4"/>
<organism evidence="1 2">
    <name type="scientific">Temnothorax curvispinosus</name>
    <dbReference type="NCBI Taxonomy" id="300111"/>
    <lineage>
        <taxon>Eukaryota</taxon>
        <taxon>Metazoa</taxon>
        <taxon>Ecdysozoa</taxon>
        <taxon>Arthropoda</taxon>
        <taxon>Hexapoda</taxon>
        <taxon>Insecta</taxon>
        <taxon>Pterygota</taxon>
        <taxon>Neoptera</taxon>
        <taxon>Endopterygota</taxon>
        <taxon>Hymenoptera</taxon>
        <taxon>Apocrita</taxon>
        <taxon>Aculeata</taxon>
        <taxon>Formicoidea</taxon>
        <taxon>Formicidae</taxon>
        <taxon>Myrmicinae</taxon>
        <taxon>Temnothorax</taxon>
    </lineage>
</organism>
<gene>
    <name evidence="2" type="primary">LOC112453851</name>
</gene>
<dbReference type="OrthoDB" id="3598281at2759"/>
<proteinExistence type="predicted"/>
<keyword evidence="1" id="KW-1185">Reference proteome</keyword>
<reference evidence="2" key="1">
    <citation type="submission" date="2025-08" db="UniProtKB">
        <authorList>
            <consortium name="RefSeq"/>
        </authorList>
    </citation>
    <scope>IDENTIFICATION</scope>
    <source>
        <tissue evidence="2">Whole body</tissue>
    </source>
</reference>
<sequence length="171" mass="20025">MSMRRSPARRHRHRHHHRRDHCPAIAGCFAVIEDFFHKCIDRANLRRRHRHRHRLHRRRSAMMEESVADLLKNWGFEKFVSIFEDESPVTILHKFAKLFEPVILNARIGKFKTRPTRAEIAEGLVLHVKVIDDLMPAINRMRLKAEQLKTTLQPLAAVVGLTPQNITASLQ</sequence>
<evidence type="ECO:0000313" key="1">
    <source>
        <dbReference type="Proteomes" id="UP000504618"/>
    </source>
</evidence>